<gene>
    <name evidence="4" type="ORF">J2736_006349</name>
</gene>
<keyword evidence="2" id="KW-0560">Oxidoreductase</keyword>
<dbReference type="Gene3D" id="3.90.180.10">
    <property type="entry name" value="Medium-chain alcohol dehydrogenases, catalytic domain"/>
    <property type="match status" value="1"/>
</dbReference>
<evidence type="ECO:0000313" key="5">
    <source>
        <dbReference type="Proteomes" id="UP001267290"/>
    </source>
</evidence>
<dbReference type="InterPro" id="IPR011032">
    <property type="entry name" value="GroES-like_sf"/>
</dbReference>
<dbReference type="PANTHER" id="PTHR43981">
    <property type="entry name" value="ENOYL-[ACYL-CARRIER-PROTEIN] REDUCTASE, MITOCHONDRIAL"/>
    <property type="match status" value="1"/>
</dbReference>
<organism evidence="4 5">
    <name type="scientific">Paenibacillus qinlingensis</name>
    <dbReference type="NCBI Taxonomy" id="1837343"/>
    <lineage>
        <taxon>Bacteria</taxon>
        <taxon>Bacillati</taxon>
        <taxon>Bacillota</taxon>
        <taxon>Bacilli</taxon>
        <taxon>Bacillales</taxon>
        <taxon>Paenibacillaceae</taxon>
        <taxon>Paenibacillus</taxon>
    </lineage>
</organism>
<keyword evidence="1" id="KW-0521">NADP</keyword>
<sequence>MNGQKISFYEFGEPQDVLVVEQQVVTSLDADEILVEMISRPINPSDLIPIRGAYRHRISLPCIPGYEGVGTVIDIGSNVAKSMLGKRVLPLRGEGT</sequence>
<reference evidence="4 5" key="1">
    <citation type="submission" date="2023-07" db="EMBL/GenBank/DDBJ databases">
        <title>Sorghum-associated microbial communities from plants grown in Nebraska, USA.</title>
        <authorList>
            <person name="Schachtman D."/>
        </authorList>
    </citation>
    <scope>NUCLEOTIDE SEQUENCE [LARGE SCALE GENOMIC DNA]</scope>
    <source>
        <strain evidence="4 5">CC258</strain>
    </source>
</reference>
<comment type="caution">
    <text evidence="4">The sequence shown here is derived from an EMBL/GenBank/DDBJ whole genome shotgun (WGS) entry which is preliminary data.</text>
</comment>
<feature type="domain" description="Alcohol dehydrogenase-like N-terminal" evidence="3">
    <location>
        <begin position="30"/>
        <end position="89"/>
    </location>
</feature>
<dbReference type="Pfam" id="PF08240">
    <property type="entry name" value="ADH_N"/>
    <property type="match status" value="1"/>
</dbReference>
<dbReference type="InterPro" id="IPR051034">
    <property type="entry name" value="Mito_Enoyl-ACP_Reductase"/>
</dbReference>
<evidence type="ECO:0000259" key="3">
    <source>
        <dbReference type="Pfam" id="PF08240"/>
    </source>
</evidence>
<evidence type="ECO:0000313" key="4">
    <source>
        <dbReference type="EMBL" id="MDR6555095.1"/>
    </source>
</evidence>
<name>A0ABU1P5R6_9BACL</name>
<keyword evidence="5" id="KW-1185">Reference proteome</keyword>
<evidence type="ECO:0000256" key="1">
    <source>
        <dbReference type="ARBA" id="ARBA00022857"/>
    </source>
</evidence>
<dbReference type="EMBL" id="JAVDSB010000023">
    <property type="protein sequence ID" value="MDR6555095.1"/>
    <property type="molecule type" value="Genomic_DNA"/>
</dbReference>
<evidence type="ECO:0000256" key="2">
    <source>
        <dbReference type="ARBA" id="ARBA00023002"/>
    </source>
</evidence>
<dbReference type="InterPro" id="IPR013154">
    <property type="entry name" value="ADH-like_N"/>
</dbReference>
<dbReference type="SUPFAM" id="SSF50129">
    <property type="entry name" value="GroES-like"/>
    <property type="match status" value="1"/>
</dbReference>
<protein>
    <submittedName>
        <fullName evidence="4">NADPH:quinone reductase-like Zn-dependent oxidoreductase</fullName>
    </submittedName>
</protein>
<dbReference type="PANTHER" id="PTHR43981:SF2">
    <property type="entry name" value="ENOYL-[ACYL-CARRIER-PROTEIN] REDUCTASE, MITOCHONDRIAL"/>
    <property type="match status" value="1"/>
</dbReference>
<dbReference type="Proteomes" id="UP001267290">
    <property type="component" value="Unassembled WGS sequence"/>
</dbReference>
<accession>A0ABU1P5R6</accession>
<proteinExistence type="predicted"/>